<gene>
    <name evidence="2" type="ORF">Abor_013_097</name>
</gene>
<dbReference type="STRING" id="1231341.Abor_013_097"/>
<keyword evidence="3" id="KW-1185">Reference proteome</keyword>
<accession>A0A6N3SY74</accession>
<name>A0A0D6NIB1_9PROT</name>
<dbReference type="Pfam" id="PF00814">
    <property type="entry name" value="TsaD"/>
    <property type="match status" value="1"/>
</dbReference>
<dbReference type="NCBIfam" id="TIGR03725">
    <property type="entry name" value="T6A_YeaZ"/>
    <property type="match status" value="1"/>
</dbReference>
<reference evidence="2 3" key="1">
    <citation type="submission" date="2012-11" db="EMBL/GenBank/DDBJ databases">
        <title>Whole genome sequence of Acetobacter orientalis 21F-2.</title>
        <authorList>
            <person name="Azuma Y."/>
            <person name="Higashiura N."/>
            <person name="Hirakawa H."/>
            <person name="Matsushita K."/>
        </authorList>
    </citation>
    <scope>NUCLEOTIDE SEQUENCE [LARGE SCALE GENOMIC DNA]</scope>
    <source>
        <strain evidence="2 3">21F-2</strain>
    </source>
</reference>
<evidence type="ECO:0000313" key="3">
    <source>
        <dbReference type="Proteomes" id="UP000032670"/>
    </source>
</evidence>
<dbReference type="InterPro" id="IPR022496">
    <property type="entry name" value="T6A_TsaB"/>
</dbReference>
<evidence type="ECO:0000313" key="2">
    <source>
        <dbReference type="EMBL" id="GAN65787.1"/>
    </source>
</evidence>
<dbReference type="Proteomes" id="UP000032670">
    <property type="component" value="Unassembled WGS sequence"/>
</dbReference>
<organism evidence="2 3">
    <name type="scientific">Acetobacter orientalis</name>
    <dbReference type="NCBI Taxonomy" id="146474"/>
    <lineage>
        <taxon>Bacteria</taxon>
        <taxon>Pseudomonadati</taxon>
        <taxon>Pseudomonadota</taxon>
        <taxon>Alphaproteobacteria</taxon>
        <taxon>Acetobacterales</taxon>
        <taxon>Acetobacteraceae</taxon>
        <taxon>Acetobacter</taxon>
    </lineage>
</organism>
<evidence type="ECO:0000259" key="1">
    <source>
        <dbReference type="Pfam" id="PF00814"/>
    </source>
</evidence>
<accession>A0A0D6NIB1</accession>
<dbReference type="AlphaFoldDB" id="A0A0D6NIB1"/>
<feature type="domain" description="Gcp-like" evidence="1">
    <location>
        <begin position="41"/>
        <end position="116"/>
    </location>
</feature>
<dbReference type="GO" id="GO:0002949">
    <property type="term" value="P:tRNA threonylcarbamoyladenosine modification"/>
    <property type="evidence" value="ECO:0007669"/>
    <property type="project" value="InterPro"/>
</dbReference>
<dbReference type="SUPFAM" id="SSF53067">
    <property type="entry name" value="Actin-like ATPase domain"/>
    <property type="match status" value="1"/>
</dbReference>
<comment type="caution">
    <text evidence="2">The sequence shown here is derived from an EMBL/GenBank/DDBJ whole genome shotgun (WGS) entry which is preliminary data.</text>
</comment>
<sequence length="235" mass="23808">MSMITRILVLDGSAAGESAFGLAACVEHTGARYSVVACQKEAGKQAAEGIGLLAAKALDAAGWGPIALRKPQLVAVVVGPGSFTGLRASCATAAGYALGLGVPVVGVTRGEALLPELEQAVALHTGVKPVQGWMLVTGARKGRVFVETKQGVQAIALAEWQPPTGQAWLVAGDAAESLPLPEAQISGITTPTPEQIAVAACARLSGNLPAREALPLYVDPPEAKRPAAGLRAAPV</sequence>
<dbReference type="InterPro" id="IPR000905">
    <property type="entry name" value="Gcp-like_dom"/>
</dbReference>
<dbReference type="Gene3D" id="3.30.420.40">
    <property type="match status" value="1"/>
</dbReference>
<dbReference type="EMBL" id="BAMX01000013">
    <property type="protein sequence ID" value="GAN65787.1"/>
    <property type="molecule type" value="Genomic_DNA"/>
</dbReference>
<proteinExistence type="predicted"/>
<dbReference type="InterPro" id="IPR043129">
    <property type="entry name" value="ATPase_NBD"/>
</dbReference>
<protein>
    <submittedName>
        <fullName evidence="2">Peptidase</fullName>
    </submittedName>
</protein>